<dbReference type="NCBIfam" id="TIGR02601">
    <property type="entry name" value="autotrns_rpt"/>
    <property type="match status" value="12"/>
</dbReference>
<protein>
    <submittedName>
        <fullName evidence="3">AIDA autotransporter-like protein ShdA</fullName>
    </submittedName>
</protein>
<reference evidence="3" key="2">
    <citation type="submission" date="2020-02" db="EMBL/GenBank/DDBJ databases">
        <authorList>
            <consortium name="NCBI Pathogen Detection Project"/>
        </authorList>
    </citation>
    <scope>NUCLEOTIDE SEQUENCE</scope>
    <source>
        <strain evidence="3">MA.NL_A40</strain>
    </source>
</reference>
<feature type="domain" description="ESPR" evidence="2">
    <location>
        <begin position="1"/>
        <end position="44"/>
    </location>
</feature>
<dbReference type="Gene3D" id="2.160.20.20">
    <property type="match status" value="5"/>
</dbReference>
<comment type="caution">
    <text evidence="3">The sequence shown here is derived from an EMBL/GenBank/DDBJ whole genome shotgun (WGS) entry which is preliminary data.</text>
</comment>
<feature type="non-terminal residue" evidence="3">
    <location>
        <position position="1903"/>
    </location>
</feature>
<evidence type="ECO:0000313" key="3">
    <source>
        <dbReference type="EMBL" id="HAF8323476.1"/>
    </source>
</evidence>
<dbReference type="SUPFAM" id="SSF51126">
    <property type="entry name" value="Pectin lyase-like"/>
    <property type="match status" value="3"/>
</dbReference>
<dbReference type="InterPro" id="IPR051551">
    <property type="entry name" value="Autotransporter_adhesion"/>
</dbReference>
<keyword evidence="1" id="KW-0732">Signal</keyword>
<dbReference type="PANTHER" id="PTHR35037">
    <property type="entry name" value="C-TERMINAL REGION OF AIDA-LIKE PROTEIN"/>
    <property type="match status" value="1"/>
</dbReference>
<gene>
    <name evidence="3" type="ORF">G5T44_004001</name>
</gene>
<dbReference type="PANTHER" id="PTHR35037:SF3">
    <property type="entry name" value="C-TERMINAL REGION OF AIDA-LIKE PROTEIN"/>
    <property type="match status" value="1"/>
</dbReference>
<reference evidence="3" key="1">
    <citation type="journal article" date="2018" name="Genome Biol.">
        <title>SKESA: strategic k-mer extension for scrupulous assemblies.</title>
        <authorList>
            <person name="Souvorov A."/>
            <person name="Agarwala R."/>
            <person name="Lipman D.J."/>
        </authorList>
    </citation>
    <scope>NUCLEOTIDE SEQUENCE</scope>
    <source>
        <strain evidence="3">MA.NL_A40</strain>
    </source>
</reference>
<proteinExistence type="predicted"/>
<accession>A0A753QSZ4</accession>
<dbReference type="Pfam" id="PF12951">
    <property type="entry name" value="PATR"/>
    <property type="match status" value="12"/>
</dbReference>
<dbReference type="InterPro" id="IPR013425">
    <property type="entry name" value="Autotrns_rpt"/>
</dbReference>
<evidence type="ECO:0000259" key="2">
    <source>
        <dbReference type="Pfam" id="PF13018"/>
    </source>
</evidence>
<dbReference type="Pfam" id="PF13018">
    <property type="entry name" value="ESPR"/>
    <property type="match status" value="1"/>
</dbReference>
<dbReference type="InterPro" id="IPR011050">
    <property type="entry name" value="Pectin_lyase_fold/virulence"/>
</dbReference>
<sequence length="1903" mass="188885">MNKTYNIIWNAARGMYIVTSELARSGSRAIVSVSASCAVTLLAMDAAPAVAEETRVSIPSQTTTYTLSGATPFVVEAGNTIATDTAASAAIVGDNSNDWDLLIESGAVVGSSLIDSQAMNLDSLTGATSVHNQGTITGSSADGTILLQNGGSVINDGRIENSAIYVHNLDLGAPEIDAAIYMLNGGSYVSSENGVLKGVSGVIVQSGEVHITNGGTINSDGSWRSYGVELRGGAYGTIVNTGTIITTASDGSGEIEDAAIYAHTFDDIAAGDYVSVDNSGLLQSDFIAVALYHGAHFEVINRAGGVITAGNSSLVGIQSAAMELKAGANNLVTNDGTISAYGTANTYGIHYGESTSGGVITNTGSITTTGGGAGDASVYVHGNGDGTVVNNSGTMSSTVYGVYLDSARSKGHTLNNQAGGAISANTAVAINGNGNTITNQGKMTGVSDGLLISGNNNIVTTSGGEISGKNGIRVSKGSGNQITAKSGSKITTTSTGISIAGGNNQITTESGSAIVAKDNGILINSGANNVTNGGSITATGSSISYGIHYYSGTSGTITNTGTITTTGKGAGDASVYAHGGAVTINNSGTMDSSVFGVYVTTGHTLNNLAGGSITANTAVQFHGNNNTLANAGAILGDTNGVTISGSGNTLTNQGKITGGTNAILINSGSKNNTLTLNTGTEISGSITDDNNSASANNNLILDGEGTLGSSISGLNSVTSSGDWTLSGATMNLSGTTNSALWVKSGTLILNGAMTAKGATVDSGTTLQIGNSGTLGTFNGDIVDNGTLTFNRSDAAAYGSVISGSGNVVKQGGGELTLSNNNSYSGGTTIAEGTLTATAGGALGSGNIDNRAYLKLDAASASDPFIVADLTTHSGATVEIGAGSTLQANTLTQQDGSTLTADLTATSGPAIRAKNVNLDGTLNVASPASQEPIRSTDDLISLALIESDNAISGDFDGITINGNAMNPDAFITVVGQKNVNDTHYDLVETLTWYADRYNAAIDAHGTFNLADADDSFTVNTVLENVDANSGWNGQSLTKTGAGTLILNAENTYTGGTTISEGTLVANNVEALGTGNVTDNATLELNTGGDFDNAISGSGQVVKSGDKTLTLSGANSYTGGTTISGGTLVATNVEALGSGDVTDNATLELNTGGTFDNVISGSGQVVKSGDEMLTLSGANSYTGGTTISGGTLVASNVEALGSGDVTDNATLELNTGGDFDNAISGSGQVVKSGDDALTLSGNNSYTGGTLISDGTLVASNVEALGSGDVTNDAVLELNTGGDFDNAISGSGQVVKSGDKTLTLSGANSYTGGTTISGGTLVASNVEALGSGDITDNATLELNTGGDFDNAISGSGQVVKSGDETLTLSGTNTYTGGTTISGGTLIATHVNALGTGAIDNRASLLLDASGQFAVTDLTTESGGNTEIGAGSTLQATTLTQKSDSTLTINLNSNTADPVIHAASQVSLAGTLDITGVGDVLDSDPASTDDLDTFTLIASDKTIAGDFEKLTVAGMDADLADFITVDGRIDDTGKQYELTTALTWYADRDDAVTDAHGTFNLTNADGSFAVNTVLENVDATLDPDSATGWDGTSLIKQGAGTLILNAENTYTVGTTISGGTLVATNVDALGSGDVTDDATLELNTGGTFDNAISGSGQVVKSGDKMLTLSGTNSYSGGTLISGGTLVATNVDALGSGDVTDDATLELNTGGTFDNAISGSGQVVKSGDDTLTLSGSNTYTGGTIISGGTLVASNVEALGTGDVTNDAVLELNTGGDFDNAISGSGQVVKSGDETLTLSGSNTYTGGTLISGGTLVASNVEALGSGDVTNDAVLELNTGGDFTNAISGSGQVVKSGDETLTLSGANSYTGGTLISGGTLIASNVEALGTGDVTDNAVLELNTGGDFDNA</sequence>
<dbReference type="InterPro" id="IPR024973">
    <property type="entry name" value="ESPR"/>
</dbReference>
<dbReference type="EMBL" id="DAAWLA010000016">
    <property type="protein sequence ID" value="HAF8323476.1"/>
    <property type="molecule type" value="Genomic_DNA"/>
</dbReference>
<name>A0A753QSZ4_SALER</name>
<organism evidence="3">
    <name type="scientific">Salmonella enterica</name>
    <name type="common">Salmonella choleraesuis</name>
    <dbReference type="NCBI Taxonomy" id="28901"/>
    <lineage>
        <taxon>Bacteria</taxon>
        <taxon>Pseudomonadati</taxon>
        <taxon>Pseudomonadota</taxon>
        <taxon>Gammaproteobacteria</taxon>
        <taxon>Enterobacterales</taxon>
        <taxon>Enterobacteriaceae</taxon>
        <taxon>Salmonella</taxon>
    </lineage>
</organism>
<evidence type="ECO:0000256" key="1">
    <source>
        <dbReference type="ARBA" id="ARBA00022729"/>
    </source>
</evidence>
<dbReference type="InterPro" id="IPR012332">
    <property type="entry name" value="Autotransporter_pectin_lyase_C"/>
</dbReference>